<dbReference type="AlphaFoldDB" id="A0A2T3W702"/>
<evidence type="ECO:0000256" key="1">
    <source>
        <dbReference type="ARBA" id="ARBA00022737"/>
    </source>
</evidence>
<gene>
    <name evidence="4" type="ORF">C8263_11245</name>
</gene>
<feature type="domain" description="CBS" evidence="3">
    <location>
        <begin position="72"/>
        <end position="127"/>
    </location>
</feature>
<evidence type="ECO:0000313" key="4">
    <source>
        <dbReference type="EMBL" id="PTA67681.1"/>
    </source>
</evidence>
<organism evidence="4 5">
    <name type="scientific">Deinococcus arcticus</name>
    <dbReference type="NCBI Taxonomy" id="2136176"/>
    <lineage>
        <taxon>Bacteria</taxon>
        <taxon>Thermotogati</taxon>
        <taxon>Deinococcota</taxon>
        <taxon>Deinococci</taxon>
        <taxon>Deinococcales</taxon>
        <taxon>Deinococcaceae</taxon>
        <taxon>Deinococcus</taxon>
    </lineage>
</organism>
<dbReference type="InterPro" id="IPR000644">
    <property type="entry name" value="CBS_dom"/>
</dbReference>
<protein>
    <submittedName>
        <fullName evidence="4">CBS domain-containing protein</fullName>
    </submittedName>
</protein>
<comment type="caution">
    <text evidence="4">The sequence shown here is derived from an EMBL/GenBank/DDBJ whole genome shotgun (WGS) entry which is preliminary data.</text>
</comment>
<name>A0A2T3W702_9DEIO</name>
<reference evidence="4 5" key="1">
    <citation type="submission" date="2018-03" db="EMBL/GenBank/DDBJ databases">
        <title>Draft genome of Deinococcus sp. OD32.</title>
        <authorList>
            <person name="Wang X.-P."/>
            <person name="Du Z.-J."/>
        </authorList>
    </citation>
    <scope>NUCLEOTIDE SEQUENCE [LARGE SCALE GENOMIC DNA]</scope>
    <source>
        <strain evidence="4 5">OD32</strain>
    </source>
</reference>
<dbReference type="SUPFAM" id="SSF54631">
    <property type="entry name" value="CBS-domain pair"/>
    <property type="match status" value="1"/>
</dbReference>
<dbReference type="Proteomes" id="UP000240317">
    <property type="component" value="Unassembled WGS sequence"/>
</dbReference>
<dbReference type="PROSITE" id="PS51371">
    <property type="entry name" value="CBS"/>
    <property type="match status" value="2"/>
</dbReference>
<dbReference type="SMART" id="SM00116">
    <property type="entry name" value="CBS"/>
    <property type="match status" value="2"/>
</dbReference>
<keyword evidence="5" id="KW-1185">Reference proteome</keyword>
<accession>A0A2T3W702</accession>
<dbReference type="OrthoDB" id="9802114at2"/>
<dbReference type="Gene3D" id="3.10.580.10">
    <property type="entry name" value="CBS-domain"/>
    <property type="match status" value="1"/>
</dbReference>
<feature type="domain" description="CBS" evidence="3">
    <location>
        <begin position="8"/>
        <end position="64"/>
    </location>
</feature>
<dbReference type="RefSeq" id="WP_107138221.1">
    <property type="nucleotide sequence ID" value="NZ_PYSV01000010.1"/>
</dbReference>
<evidence type="ECO:0000256" key="2">
    <source>
        <dbReference type="PROSITE-ProRule" id="PRU00703"/>
    </source>
</evidence>
<dbReference type="Pfam" id="PF00571">
    <property type="entry name" value="CBS"/>
    <property type="match status" value="2"/>
</dbReference>
<evidence type="ECO:0000313" key="5">
    <source>
        <dbReference type="Proteomes" id="UP000240317"/>
    </source>
</evidence>
<dbReference type="PANTHER" id="PTHR48108">
    <property type="entry name" value="CBS DOMAIN-CONTAINING PROTEIN CBSX2, CHLOROPLASTIC"/>
    <property type="match status" value="1"/>
</dbReference>
<dbReference type="InterPro" id="IPR046342">
    <property type="entry name" value="CBS_dom_sf"/>
</dbReference>
<dbReference type="EMBL" id="PYSV01000010">
    <property type="protein sequence ID" value="PTA67681.1"/>
    <property type="molecule type" value="Genomic_DNA"/>
</dbReference>
<dbReference type="PANTHER" id="PTHR48108:SF34">
    <property type="entry name" value="CBS DOMAIN-CONTAINING PROTEIN YHCV"/>
    <property type="match status" value="1"/>
</dbReference>
<evidence type="ECO:0000259" key="3">
    <source>
        <dbReference type="PROSITE" id="PS51371"/>
    </source>
</evidence>
<proteinExistence type="predicted"/>
<dbReference type="InterPro" id="IPR051462">
    <property type="entry name" value="CBS_domain-containing"/>
</dbReference>
<dbReference type="CDD" id="cd04622">
    <property type="entry name" value="CBS_pair_HRP1_like"/>
    <property type="match status" value="1"/>
</dbReference>
<keyword evidence="2" id="KW-0129">CBS domain</keyword>
<sequence length="138" mass="14787">MPTLKDIMTRDLTTTDPRATLKEVATLMREQDIGNVLIMDGETLRGIITDRDIVVRAVAYGHDLGSVASDYATGSVFTLDAGTDVQDAARQMAQRQVRRLPVTENSQVVGIVSLGDLATRTSGGADEQALQGISQPTI</sequence>
<keyword evidence="1" id="KW-0677">Repeat</keyword>